<dbReference type="EMBL" id="BAAAVA010000012">
    <property type="protein sequence ID" value="GAA2917472.1"/>
    <property type="molecule type" value="Genomic_DNA"/>
</dbReference>
<evidence type="ECO:0000313" key="3">
    <source>
        <dbReference type="Proteomes" id="UP001501423"/>
    </source>
</evidence>
<accession>A0ABN3WIT6</accession>
<dbReference type="Proteomes" id="UP001501423">
    <property type="component" value="Unassembled WGS sequence"/>
</dbReference>
<protein>
    <submittedName>
        <fullName evidence="2">Uncharacterized protein</fullName>
    </submittedName>
</protein>
<reference evidence="2 3" key="1">
    <citation type="journal article" date="2019" name="Int. J. Syst. Evol. Microbiol.">
        <title>The Global Catalogue of Microorganisms (GCM) 10K type strain sequencing project: providing services to taxonomists for standard genome sequencing and annotation.</title>
        <authorList>
            <consortium name="The Broad Institute Genomics Platform"/>
            <consortium name="The Broad Institute Genome Sequencing Center for Infectious Disease"/>
            <person name="Wu L."/>
            <person name="Ma J."/>
        </authorList>
    </citation>
    <scope>NUCLEOTIDE SEQUENCE [LARGE SCALE GENOMIC DNA]</scope>
    <source>
        <strain evidence="2 3">JCM 9650</strain>
    </source>
</reference>
<sequence length="121" mass="12204">MGDGDGLAEMVETVVGTGEGAGQEAVDQPSVGAVEVGDEGVRAGIAGRVLAQGREFGPQMVRDCGEHLVEALGGAAGRAAAAVDEAHAAAHGADEASWMPAHRRERSGWCPQVRQTGSSGQ</sequence>
<keyword evidence="3" id="KW-1185">Reference proteome</keyword>
<comment type="caution">
    <text evidence="2">The sequence shown here is derived from an EMBL/GenBank/DDBJ whole genome shotgun (WGS) entry which is preliminary data.</text>
</comment>
<organism evidence="2 3">
    <name type="scientific">Streptomyces erythrogriseus</name>
    <dbReference type="NCBI Taxonomy" id="284027"/>
    <lineage>
        <taxon>Bacteria</taxon>
        <taxon>Bacillati</taxon>
        <taxon>Actinomycetota</taxon>
        <taxon>Actinomycetes</taxon>
        <taxon>Kitasatosporales</taxon>
        <taxon>Streptomycetaceae</taxon>
        <taxon>Streptomyces</taxon>
        <taxon>Streptomyces griseoincarnatus group</taxon>
    </lineage>
</organism>
<name>A0ABN3WIT6_9ACTN</name>
<evidence type="ECO:0000313" key="2">
    <source>
        <dbReference type="EMBL" id="GAA2917472.1"/>
    </source>
</evidence>
<gene>
    <name evidence="2" type="ORF">GCM10010478_16610</name>
</gene>
<evidence type="ECO:0000256" key="1">
    <source>
        <dbReference type="SAM" id="MobiDB-lite"/>
    </source>
</evidence>
<proteinExistence type="predicted"/>
<feature type="region of interest" description="Disordered" evidence="1">
    <location>
        <begin position="93"/>
        <end position="121"/>
    </location>
</feature>